<evidence type="ECO:0000259" key="7">
    <source>
        <dbReference type="Pfam" id="PF00892"/>
    </source>
</evidence>
<name>Q7U529_PARMW</name>
<feature type="transmembrane region" description="Helical" evidence="6">
    <location>
        <begin position="165"/>
        <end position="184"/>
    </location>
</feature>
<reference evidence="8 9" key="1">
    <citation type="journal article" date="2003" name="Nature">
        <title>The genome of a motile marine Synechococcus.</title>
        <authorList>
            <person name="Palenik B."/>
            <person name="Brahamsha B."/>
            <person name="Larimer F."/>
            <person name="Land M."/>
            <person name="Hauser L."/>
            <person name="Chain P."/>
            <person name="Lamerdin J."/>
            <person name="Regala W."/>
            <person name="Allen E.A."/>
            <person name="McCarren J."/>
            <person name="Paulsen I."/>
            <person name="Dufresne A."/>
            <person name="Partensky F."/>
            <person name="Webb E."/>
            <person name="Waterbury J."/>
        </authorList>
    </citation>
    <scope>NUCLEOTIDE SEQUENCE [LARGE SCALE GENOMIC DNA]</scope>
    <source>
        <strain evidence="8 9">WH8102</strain>
    </source>
</reference>
<dbReference type="Pfam" id="PF00892">
    <property type="entry name" value="EamA"/>
    <property type="match status" value="2"/>
</dbReference>
<feature type="transmembrane region" description="Helical" evidence="6">
    <location>
        <begin position="95"/>
        <end position="115"/>
    </location>
</feature>
<evidence type="ECO:0000313" key="8">
    <source>
        <dbReference type="EMBL" id="CAE08398.1"/>
    </source>
</evidence>
<protein>
    <submittedName>
        <fullName evidence="8">SMR family transporter, possible pecM homologue</fullName>
    </submittedName>
</protein>
<keyword evidence="5 6" id="KW-0472">Membrane</keyword>
<dbReference type="InterPro" id="IPR050638">
    <property type="entry name" value="AA-Vitamin_Transporters"/>
</dbReference>
<dbReference type="InterPro" id="IPR000620">
    <property type="entry name" value="EamA_dom"/>
</dbReference>
<feature type="transmembrane region" description="Helical" evidence="6">
    <location>
        <begin position="280"/>
        <end position="297"/>
    </location>
</feature>
<comment type="subcellular location">
    <subcellularLocation>
        <location evidence="1">Membrane</location>
        <topology evidence="1">Multi-pass membrane protein</topology>
    </subcellularLocation>
</comment>
<feature type="transmembrane region" description="Helical" evidence="6">
    <location>
        <begin position="254"/>
        <end position="274"/>
    </location>
</feature>
<keyword evidence="3 6" id="KW-0812">Transmembrane</keyword>
<feature type="transmembrane region" description="Helical" evidence="6">
    <location>
        <begin position="66"/>
        <end position="89"/>
    </location>
</feature>
<organism evidence="8 9">
    <name type="scientific">Parasynechococcus marenigrum (strain WH8102)</name>
    <dbReference type="NCBI Taxonomy" id="84588"/>
    <lineage>
        <taxon>Bacteria</taxon>
        <taxon>Bacillati</taxon>
        <taxon>Cyanobacteriota</taxon>
        <taxon>Cyanophyceae</taxon>
        <taxon>Synechococcales</taxon>
        <taxon>Prochlorococcaceae</taxon>
        <taxon>Parasynechococcus</taxon>
        <taxon>Parasynechococcus marenigrum</taxon>
    </lineage>
</organism>
<feature type="transmembrane region" description="Helical" evidence="6">
    <location>
        <begin position="122"/>
        <end position="145"/>
    </location>
</feature>
<feature type="domain" description="EamA" evidence="7">
    <location>
        <begin position="8"/>
        <end position="137"/>
    </location>
</feature>
<dbReference type="PANTHER" id="PTHR32322:SF2">
    <property type="entry name" value="EAMA DOMAIN-CONTAINING PROTEIN"/>
    <property type="match status" value="1"/>
</dbReference>
<evidence type="ECO:0000256" key="4">
    <source>
        <dbReference type="ARBA" id="ARBA00022989"/>
    </source>
</evidence>
<evidence type="ECO:0000256" key="6">
    <source>
        <dbReference type="SAM" id="Phobius"/>
    </source>
</evidence>
<feature type="domain" description="EamA" evidence="7">
    <location>
        <begin position="162"/>
        <end position="297"/>
    </location>
</feature>
<feature type="transmembrane region" description="Helical" evidence="6">
    <location>
        <begin position="229"/>
        <end position="247"/>
    </location>
</feature>
<dbReference type="RefSeq" id="WP_011128741.1">
    <property type="nucleotide sequence ID" value="NC_005070.1"/>
</dbReference>
<proteinExistence type="inferred from homology"/>
<feature type="transmembrane region" description="Helical" evidence="6">
    <location>
        <begin position="32"/>
        <end position="54"/>
    </location>
</feature>
<accession>Q7U529</accession>
<dbReference type="EMBL" id="BX569694">
    <property type="protein sequence ID" value="CAE08398.1"/>
    <property type="molecule type" value="Genomic_DNA"/>
</dbReference>
<comment type="similarity">
    <text evidence="2">Belongs to the EamA transporter family.</text>
</comment>
<feature type="transmembrane region" description="Helical" evidence="6">
    <location>
        <begin position="191"/>
        <end position="209"/>
    </location>
</feature>
<dbReference type="HOGENOM" id="CLU_033863_7_1_3"/>
<dbReference type="InterPro" id="IPR037185">
    <property type="entry name" value="EmrE-like"/>
</dbReference>
<evidence type="ECO:0000256" key="5">
    <source>
        <dbReference type="ARBA" id="ARBA00023136"/>
    </source>
</evidence>
<dbReference type="KEGG" id="syw:SYNW1883"/>
<evidence type="ECO:0000313" key="9">
    <source>
        <dbReference type="Proteomes" id="UP000001422"/>
    </source>
</evidence>
<dbReference type="eggNOG" id="COG0697">
    <property type="taxonomic scope" value="Bacteria"/>
</dbReference>
<dbReference type="SUPFAM" id="SSF103481">
    <property type="entry name" value="Multidrug resistance efflux transporter EmrE"/>
    <property type="match status" value="2"/>
</dbReference>
<keyword evidence="9" id="KW-1185">Reference proteome</keyword>
<evidence type="ECO:0000256" key="3">
    <source>
        <dbReference type="ARBA" id="ARBA00022692"/>
    </source>
</evidence>
<dbReference type="PANTHER" id="PTHR32322">
    <property type="entry name" value="INNER MEMBRANE TRANSPORTER"/>
    <property type="match status" value="1"/>
</dbReference>
<dbReference type="AlphaFoldDB" id="Q7U529"/>
<dbReference type="GO" id="GO:0016020">
    <property type="term" value="C:membrane"/>
    <property type="evidence" value="ECO:0007669"/>
    <property type="project" value="UniProtKB-SubCell"/>
</dbReference>
<evidence type="ECO:0000256" key="2">
    <source>
        <dbReference type="ARBA" id="ARBA00007362"/>
    </source>
</evidence>
<sequence>MAPLRLWLLMVLPFALWGTAMTAMAPLIVSGGPWFVAAFRLLPAGFVLMAWAAISGRRWSLDGRDLPWFLLFTLVDACLFQGLLACGLAETGAGLGSVLIDSQPLLVALLARVLFAESINPIGWLGLALGLAGIVCLGVPADLLGHWWLLLDPPQLLQLLQPGEGWMLLAALAMAVGTVLIRYAARHSDPVAVTAWHMLLGGCPLLLAAEWQNGWTLPPWSVADWGRMGFATFLGSALAYGLFFWFANRRDLTTFSSLGFLTPVFALATGGWLLGERLDPLQWVGALMVLVSVVCVSQRRRLWEPQPVG</sequence>
<keyword evidence="4 6" id="KW-1133">Transmembrane helix</keyword>
<evidence type="ECO:0000256" key="1">
    <source>
        <dbReference type="ARBA" id="ARBA00004141"/>
    </source>
</evidence>
<dbReference type="STRING" id="84588.SYNW1883"/>
<dbReference type="Proteomes" id="UP000001422">
    <property type="component" value="Chromosome"/>
</dbReference>
<gene>
    <name evidence="8" type="ordered locus">SYNW1883</name>
</gene>